<dbReference type="InterPro" id="IPR052957">
    <property type="entry name" value="Auxin_embryo_med"/>
</dbReference>
<evidence type="ECO:0000259" key="2">
    <source>
        <dbReference type="Pfam" id="PF13020"/>
    </source>
</evidence>
<feature type="region of interest" description="Disordered" evidence="1">
    <location>
        <begin position="1168"/>
        <end position="1197"/>
    </location>
</feature>
<accession>A0A816PS67</accession>
<dbReference type="InterPro" id="IPR058210">
    <property type="entry name" value="SACS/Nov_dom"/>
</dbReference>
<sequence>MTTNETSLRQCIEELSAKNTDYKFPEQAINQAESLKSLSSDLYTDNIRFIYELIQNADDAQARNIYLTILEEKYFIIAHNGKAFDEKDLKGICGVNNGTKKKDLDKTGYKGLGFKAVFGKSDKVMIYSRGEYFRFDSFYQIKWNKEWGTDDQQTWEKENDRQFIYPWQINPVWTNENEIPSLIRIFLNRKKKQIHVAYVILLNNIGEINSAINQLKQQPDLFLFLRNISHITFLTESINDTISIDRDLSHGLKKVFVNKTIDSQWIIKRFELDIPDRILDKLSKDTKAPEKLRLIKKAEIFLAAKYNAPPPNEHGAVISGGIEKLREQDSVLFSYLPTKIFEYKFPVLINANFLTNVNREQIHTDSVWNQWLFERISGEIFQWIKELVKDNKFRSQAYRLIPSKLHPENNILTKKFNDSLAANIKHCNFISNRKKQLLRVDQVIMDSTSMSKQSSFVNIDSMREYINNSEKNLRQYDDDPFIDYDLNLNQIGVKTFTWDQCIDMFKSDIFIKTHSIEENKRMIEYFFAKYSKIDADNGMDIDIQRIPFLMDQKNRLQLIKNIYFPADTIGDNGTIDSEYLFVNKKIVTWLSEKAQHSIKKWLKDKGVDERTDLTYLRKTIIPNVASYITQENAIQTIKMLFMLFQKNVITKKELDQLRKLKLLTTRETLIPAEQCFFCDQYKPRLQLEVYLKANEDRFLSFEYVTSHNDRKENEDLTDWRRFFIKLGVQEELHLVVFDQKLTSFEAEGYGFSKQYLSPISPDGKHKVDAFFGLTTITFMQHTKNNYEFAKFFWSDVMKNLDAEVLTQKIKVYWGHSHKRGAIEGTLLDDADYISWFVKHIECMPTTVKTCELSNSIFIDSKELKELCGEYMCFSSILLPQEKTNWHGIFDFKTKLSIDDYFVLLQKIRDDEKNLKDNLDRIQIIYSHILKEIYYWSSDERKAAKAKVESLYLLTENDQWKLASNLYFYMESHGTNNNLNDAIPCLKLDYRNRNNSHLPQFLELLKIKQIRMNDLKLADKKSSPAEHFRRKLIEISPFLKKWLTNLSFPSGVTSLVDKKIQQDFDFIESDSLELFYNQNFVHKTNVYFDSVHKQLYVTRPWNSETTFIDLPKKLCQLLNIHGFEDKLRFLLKGTIEEIKRQFVENSIEIPTNKDIVILEPVASPNVLQQPSLSATATSEPNKRDSSIKIKETNSNKSEPIPVTTEALVTHSKNQKTKNDTSIINSTQSCPSIPQHIPFPLYVPSQVPIQFMNPPINQYESTLSSVLILSEDEQLDRIELTDVASNSVFWENSPNGTEEFECFDLKTGYIGEQMVYNYLMNKYRHHPNPVTIKWLNQTRESNLPYDIILTESGKTHYIEVKSTRTHTQHTFPLSIHQIETFIKQRENYFIYRVYIGENKVAILDNIRWRLIQKQLTCFLKILPISSYQTPSTSDKNKY</sequence>
<evidence type="ECO:0000313" key="4">
    <source>
        <dbReference type="EMBL" id="CAF2053276.1"/>
    </source>
</evidence>
<name>A0A816PS67_9BILA</name>
<feature type="domain" description="Protein NO VEIN C-terminal" evidence="2">
    <location>
        <begin position="1309"/>
        <end position="1397"/>
    </location>
</feature>
<proteinExistence type="predicted"/>
<evidence type="ECO:0000256" key="1">
    <source>
        <dbReference type="SAM" id="MobiDB-lite"/>
    </source>
</evidence>
<dbReference type="Gene3D" id="3.30.565.10">
    <property type="entry name" value="Histidine kinase-like ATPase, C-terminal domain"/>
    <property type="match status" value="1"/>
</dbReference>
<comment type="caution">
    <text evidence="4">The sequence shown here is derived from an EMBL/GenBank/DDBJ whole genome shotgun (WGS) entry which is preliminary data.</text>
</comment>
<evidence type="ECO:0000259" key="3">
    <source>
        <dbReference type="Pfam" id="PF25794"/>
    </source>
</evidence>
<protein>
    <recommendedName>
        <fullName evidence="6">Protein NO VEIN C-terminal domain-containing protein</fullName>
    </recommendedName>
</protein>
<dbReference type="EMBL" id="CAJNRG010003094">
    <property type="protein sequence ID" value="CAF2053276.1"/>
    <property type="molecule type" value="Genomic_DNA"/>
</dbReference>
<dbReference type="PANTHER" id="PTHR32387">
    <property type="entry name" value="WU:FJ29H11"/>
    <property type="match status" value="1"/>
</dbReference>
<gene>
    <name evidence="4" type="ORF">XDN619_LOCUS9062</name>
</gene>
<evidence type="ECO:0008006" key="6">
    <source>
        <dbReference type="Google" id="ProtNLM"/>
    </source>
</evidence>
<dbReference type="Pfam" id="PF25794">
    <property type="entry name" value="SACS"/>
    <property type="match status" value="1"/>
</dbReference>
<reference evidence="4" key="1">
    <citation type="submission" date="2021-02" db="EMBL/GenBank/DDBJ databases">
        <authorList>
            <person name="Nowell W R."/>
        </authorList>
    </citation>
    <scope>NUCLEOTIDE SEQUENCE</scope>
</reference>
<evidence type="ECO:0000313" key="5">
    <source>
        <dbReference type="Proteomes" id="UP000663887"/>
    </source>
</evidence>
<dbReference type="InterPro" id="IPR024975">
    <property type="entry name" value="NOV_C"/>
</dbReference>
<dbReference type="SUPFAM" id="SSF55874">
    <property type="entry name" value="ATPase domain of HSP90 chaperone/DNA topoisomerase II/histidine kinase"/>
    <property type="match status" value="1"/>
</dbReference>
<feature type="compositionally biased region" description="Polar residues" evidence="1">
    <location>
        <begin position="1168"/>
        <end position="1178"/>
    </location>
</feature>
<dbReference type="PANTHER" id="PTHR32387:SF0">
    <property type="entry name" value="PROTEIN NO VEIN"/>
    <property type="match status" value="1"/>
</dbReference>
<feature type="domain" description="Sacsin/Nov" evidence="3">
    <location>
        <begin position="43"/>
        <end position="234"/>
    </location>
</feature>
<feature type="compositionally biased region" description="Basic and acidic residues" evidence="1">
    <location>
        <begin position="1179"/>
        <end position="1192"/>
    </location>
</feature>
<dbReference type="NCBIfam" id="NF047352">
    <property type="entry name" value="P_loop_sacsin"/>
    <property type="match status" value="1"/>
</dbReference>
<dbReference type="Proteomes" id="UP000663887">
    <property type="component" value="Unassembled WGS sequence"/>
</dbReference>
<dbReference type="InterPro" id="IPR036890">
    <property type="entry name" value="HATPase_C_sf"/>
</dbReference>
<dbReference type="Pfam" id="PF13020">
    <property type="entry name" value="NOV_C"/>
    <property type="match status" value="1"/>
</dbReference>
<organism evidence="4 5">
    <name type="scientific">Rotaria magnacalcarata</name>
    <dbReference type="NCBI Taxonomy" id="392030"/>
    <lineage>
        <taxon>Eukaryota</taxon>
        <taxon>Metazoa</taxon>
        <taxon>Spiralia</taxon>
        <taxon>Gnathifera</taxon>
        <taxon>Rotifera</taxon>
        <taxon>Eurotatoria</taxon>
        <taxon>Bdelloidea</taxon>
        <taxon>Philodinida</taxon>
        <taxon>Philodinidae</taxon>
        <taxon>Rotaria</taxon>
    </lineage>
</organism>